<dbReference type="Proteomes" id="UP000283568">
    <property type="component" value="Unassembled WGS sequence"/>
</dbReference>
<name>A0A2D0IL99_9GAMM</name>
<protein>
    <submittedName>
        <fullName evidence="2">Uncharacterized protein</fullName>
    </submittedName>
</protein>
<dbReference type="AlphaFoldDB" id="A0A2D0IL99"/>
<reference evidence="3 5" key="2">
    <citation type="submission" date="2018-09" db="EMBL/GenBank/DDBJ databases">
        <title>Genomic Encyclopedia of Archaeal and Bacterial Type Strains, Phase II (KMG-II): from individual species to whole genera.</title>
        <authorList>
            <person name="Goeker M."/>
        </authorList>
    </citation>
    <scope>NUCLEOTIDE SEQUENCE [LARGE SCALE GENOMIC DNA]</scope>
    <source>
        <strain evidence="3 5">DSM 16337</strain>
    </source>
</reference>
<keyword evidence="5" id="KW-1185">Reference proteome</keyword>
<feature type="chain" id="PRO_5012293751" evidence="1">
    <location>
        <begin position="20"/>
        <end position="172"/>
    </location>
</feature>
<dbReference type="OrthoDB" id="5686260at2"/>
<accession>A0A2D0IL99</accession>
<comment type="caution">
    <text evidence="2">The sequence shown here is derived from an EMBL/GenBank/DDBJ whole genome shotgun (WGS) entry which is preliminary data.</text>
</comment>
<proteinExistence type="predicted"/>
<dbReference type="Proteomes" id="UP000225605">
    <property type="component" value="Unassembled WGS sequence"/>
</dbReference>
<evidence type="ECO:0000256" key="1">
    <source>
        <dbReference type="SAM" id="SignalP"/>
    </source>
</evidence>
<organism evidence="2 4">
    <name type="scientific">Xenorhabdus ehlersii</name>
    <dbReference type="NCBI Taxonomy" id="290111"/>
    <lineage>
        <taxon>Bacteria</taxon>
        <taxon>Pseudomonadati</taxon>
        <taxon>Pseudomonadota</taxon>
        <taxon>Gammaproteobacteria</taxon>
        <taxon>Enterobacterales</taxon>
        <taxon>Morganellaceae</taxon>
        <taxon>Xenorhabdus</taxon>
    </lineage>
</organism>
<dbReference type="RefSeq" id="WP_099133722.1">
    <property type="nucleotide sequence ID" value="NZ_CAWNOJ010000036.1"/>
</dbReference>
<dbReference type="EMBL" id="NIBT01000024">
    <property type="protein sequence ID" value="PHM22552.1"/>
    <property type="molecule type" value="Genomic_DNA"/>
</dbReference>
<sequence length="172" mass="19173">MKRVLLGLMLSTLSLSSWAVDGYKDVKFGSSVKDLMNSKLCNFQKIPPASTIKELSLYSCLDFNFSGKKTMAIATFLNGKFKRFLIGVDSNINPLIDALNKKYGLPSSMTSEDIMVRALTTGEPVFVRYDNDTVIIKVEKSNGQEVTMLMYTDSKFDDEINALSQNKIANDI</sequence>
<evidence type="ECO:0000313" key="5">
    <source>
        <dbReference type="Proteomes" id="UP000283568"/>
    </source>
</evidence>
<reference evidence="2 4" key="1">
    <citation type="journal article" date="2017" name="Nat. Microbiol.">
        <title>Natural product diversity associated with the nematode symbionts Photorhabdus and Xenorhabdus.</title>
        <authorList>
            <person name="Tobias N.J."/>
            <person name="Wolff H."/>
            <person name="Djahanschiri B."/>
            <person name="Grundmann F."/>
            <person name="Kronenwerth M."/>
            <person name="Shi Y.M."/>
            <person name="Simonyi S."/>
            <person name="Grun P."/>
            <person name="Shapiro-Ilan D."/>
            <person name="Pidot S.J."/>
            <person name="Stinear T.P."/>
            <person name="Ebersberger I."/>
            <person name="Bode H.B."/>
        </authorList>
    </citation>
    <scope>NUCLEOTIDE SEQUENCE [LARGE SCALE GENOMIC DNA]</scope>
    <source>
        <strain evidence="2 4">DSM 16337</strain>
    </source>
</reference>
<evidence type="ECO:0000313" key="4">
    <source>
        <dbReference type="Proteomes" id="UP000225605"/>
    </source>
</evidence>
<evidence type="ECO:0000313" key="2">
    <source>
        <dbReference type="EMBL" id="PHM22552.1"/>
    </source>
</evidence>
<keyword evidence="1" id="KW-0732">Signal</keyword>
<evidence type="ECO:0000313" key="3">
    <source>
        <dbReference type="EMBL" id="RKE91428.1"/>
    </source>
</evidence>
<gene>
    <name evidence="3" type="ORF">BDE27_1650</name>
    <name evidence="2" type="ORF">Xehl_03563</name>
</gene>
<dbReference type="EMBL" id="RAQI01000002">
    <property type="protein sequence ID" value="RKE91428.1"/>
    <property type="molecule type" value="Genomic_DNA"/>
</dbReference>
<feature type="signal peptide" evidence="1">
    <location>
        <begin position="1"/>
        <end position="19"/>
    </location>
</feature>